<feature type="compositionally biased region" description="Polar residues" evidence="1">
    <location>
        <begin position="402"/>
        <end position="415"/>
    </location>
</feature>
<dbReference type="Pfam" id="PF23568">
    <property type="entry name" value="ARM_LIN"/>
    <property type="match status" value="1"/>
</dbReference>
<dbReference type="Gene3D" id="1.25.10.10">
    <property type="entry name" value="Leucine-rich Repeat Variant"/>
    <property type="match status" value="1"/>
</dbReference>
<evidence type="ECO:0000259" key="2">
    <source>
        <dbReference type="Pfam" id="PF23568"/>
    </source>
</evidence>
<feature type="domain" description="Putative E3 ubiquitin-protein ligase LIN ARM repeats" evidence="4">
    <location>
        <begin position="463"/>
        <end position="622"/>
    </location>
</feature>
<dbReference type="InterPro" id="IPR016024">
    <property type="entry name" value="ARM-type_fold"/>
</dbReference>
<evidence type="ECO:0000256" key="1">
    <source>
        <dbReference type="SAM" id="MobiDB-lite"/>
    </source>
</evidence>
<dbReference type="SUPFAM" id="SSF48371">
    <property type="entry name" value="ARM repeat"/>
    <property type="match status" value="2"/>
</dbReference>
<feature type="compositionally biased region" description="Polar residues" evidence="1">
    <location>
        <begin position="43"/>
        <end position="52"/>
    </location>
</feature>
<keyword evidence="6" id="KW-1185">Reference proteome</keyword>
<feature type="region of interest" description="Disordered" evidence="1">
    <location>
        <begin position="43"/>
        <end position="78"/>
    </location>
</feature>
<dbReference type="Proteomes" id="UP001180020">
    <property type="component" value="Unassembled WGS sequence"/>
</dbReference>
<evidence type="ECO:0000313" key="6">
    <source>
        <dbReference type="Proteomes" id="UP001180020"/>
    </source>
</evidence>
<dbReference type="PANTHER" id="PTHR35549">
    <property type="entry name" value="OS04G0584500 PROTEIN"/>
    <property type="match status" value="1"/>
</dbReference>
<feature type="domain" description="Putative E3 ubiquitin-protein ligase LIN ARM-like" evidence="3">
    <location>
        <begin position="623"/>
        <end position="979"/>
    </location>
</feature>
<dbReference type="InterPro" id="IPR011989">
    <property type="entry name" value="ARM-like"/>
</dbReference>
<evidence type="ECO:0000313" key="5">
    <source>
        <dbReference type="EMBL" id="KAK1308462.1"/>
    </source>
</evidence>
<evidence type="ECO:0000259" key="4">
    <source>
        <dbReference type="Pfam" id="PF23654"/>
    </source>
</evidence>
<protein>
    <submittedName>
        <fullName evidence="5">E3 ubiquitin-protein ligase LIN</fullName>
    </submittedName>
</protein>
<proteinExistence type="predicted"/>
<sequence>MSSLQQLLAEDGFSLPKRHQPLSLNHHHPLPLFICHDRKSIDNSSVATTTRRSPSKRTDSRSGDNNNNNNDNAEPPAVIIDDPTVDEVAARAVVSILAGYVGRFSRDSAFRAKVREKCESCMARPRRESAHAAIANTELAIESIERLAEDPGTSKESKIRSLRNSIRLLSIVASLKNNGYTCGVPNSHLSACAHLYLSIVYRIEKNDRVSARHLLQVFCDSPFLARRNLMPDLWEHFFLPHLLHLKVWYQKEVEFVSGAAEEGAGGVEKERMMKALNRVYNDQMDAGTAQFAAYYKEWLKTGAKAPNVPSVSVPTRPGYGFLGKRSVSSLNLPSFNKNLYRAVFGPSFEQESEEGVERENRIGNLTMVSEDLETEKEVGGEEKQLKQRNSVHSDSGLRRRSSSILNDTPRTTQLEPTHHKSDYLQFFSCRNEQMGCAVRRGLVPVKQEQMMPKEPDTNAHPMNLGRAITLVSSSDSLKECEASIRVIARAWMDSHGDSIIETTLLSSSVIEGLLEVSFISKDDEVLELSISILAELVARNEINRQIVLNADPQLEVFMKLLTNDNLYLKVAVLLYLLKPKAKQMLSLDWVPLVLRVLEFGDQAQTLFTIQCSPKSAAFYFLDQLITGFDVDRNVENAKQVVSLGGLRLLVRRLETGDTQQRKRAASLLCICIRADGSCRQYLAVNIKKASILELLLGNQIRSNGCTVSLLAELIYLNRRSQITKFLTGLKNEGCFNTMHILLVYLQQAPPEQRPLVAAILLQLDLLGDTLQYSVYREEGMDALVSALENNSNKKVQERSSKALLLLGGRFSSTGQPLSESWLLKQAGLDDTFTELSAIGAPKTEREEKESEDWMRKVINVLLNSGNKRLLLALSKRVEDGTPRLVRACLVTITWMSASIASSRDANVRSLVCLVIMPRLLESLNCDRVLEERVLASLSLLSLVKNPECYSKIFPLRKESIAFLKDLARITWTAKELLSLATMARHHPSMAKV</sequence>
<feature type="region of interest" description="Disordered" evidence="1">
    <location>
        <begin position="373"/>
        <end position="417"/>
    </location>
</feature>
<gene>
    <name evidence="5" type="primary">LIN</name>
    <name evidence="5" type="ORF">QJS10_CPA09g00920</name>
</gene>
<feature type="compositionally biased region" description="Basic and acidic residues" evidence="1">
    <location>
        <begin position="375"/>
        <end position="385"/>
    </location>
</feature>
<dbReference type="InterPro" id="IPR055566">
    <property type="entry name" value="ARM_LIN"/>
</dbReference>
<evidence type="ECO:0000259" key="3">
    <source>
        <dbReference type="Pfam" id="PF23628"/>
    </source>
</evidence>
<feature type="domain" description="Putative E3 ubiquitin-protein ligase LIN N-terminal" evidence="2">
    <location>
        <begin position="88"/>
        <end position="314"/>
    </location>
</feature>
<reference evidence="5" key="2">
    <citation type="submission" date="2023-06" db="EMBL/GenBank/DDBJ databases">
        <authorList>
            <person name="Ma L."/>
            <person name="Liu K.-W."/>
            <person name="Li Z."/>
            <person name="Hsiao Y.-Y."/>
            <person name="Qi Y."/>
            <person name="Fu T."/>
            <person name="Tang G."/>
            <person name="Zhang D."/>
            <person name="Sun W.-H."/>
            <person name="Liu D.-K."/>
            <person name="Li Y."/>
            <person name="Chen G.-Z."/>
            <person name="Liu X.-D."/>
            <person name="Liao X.-Y."/>
            <person name="Jiang Y.-T."/>
            <person name="Yu X."/>
            <person name="Hao Y."/>
            <person name="Huang J."/>
            <person name="Zhao X.-W."/>
            <person name="Ke S."/>
            <person name="Chen Y.-Y."/>
            <person name="Wu W.-L."/>
            <person name="Hsu J.-L."/>
            <person name="Lin Y.-F."/>
            <person name="Huang M.-D."/>
            <person name="Li C.-Y."/>
            <person name="Huang L."/>
            <person name="Wang Z.-W."/>
            <person name="Zhao X."/>
            <person name="Zhong W.-Y."/>
            <person name="Peng D.-H."/>
            <person name="Ahmad S."/>
            <person name="Lan S."/>
            <person name="Zhang J.-S."/>
            <person name="Tsai W.-C."/>
            <person name="Van De Peer Y."/>
            <person name="Liu Z.-J."/>
        </authorList>
    </citation>
    <scope>NUCLEOTIDE SEQUENCE</scope>
    <source>
        <strain evidence="5">CP</strain>
        <tissue evidence="5">Leaves</tissue>
    </source>
</reference>
<reference evidence="5" key="1">
    <citation type="journal article" date="2023" name="Nat. Commun.">
        <title>Diploid and tetraploid genomes of Acorus and the evolution of monocots.</title>
        <authorList>
            <person name="Ma L."/>
            <person name="Liu K.W."/>
            <person name="Li Z."/>
            <person name="Hsiao Y.Y."/>
            <person name="Qi Y."/>
            <person name="Fu T."/>
            <person name="Tang G.D."/>
            <person name="Zhang D."/>
            <person name="Sun W.H."/>
            <person name="Liu D.K."/>
            <person name="Li Y."/>
            <person name="Chen G.Z."/>
            <person name="Liu X.D."/>
            <person name="Liao X.Y."/>
            <person name="Jiang Y.T."/>
            <person name="Yu X."/>
            <person name="Hao Y."/>
            <person name="Huang J."/>
            <person name="Zhao X.W."/>
            <person name="Ke S."/>
            <person name="Chen Y.Y."/>
            <person name="Wu W.L."/>
            <person name="Hsu J.L."/>
            <person name="Lin Y.F."/>
            <person name="Huang M.D."/>
            <person name="Li C.Y."/>
            <person name="Huang L."/>
            <person name="Wang Z.W."/>
            <person name="Zhao X."/>
            <person name="Zhong W.Y."/>
            <person name="Peng D.H."/>
            <person name="Ahmad S."/>
            <person name="Lan S."/>
            <person name="Zhang J.S."/>
            <person name="Tsai W.C."/>
            <person name="Van de Peer Y."/>
            <person name="Liu Z.J."/>
        </authorList>
    </citation>
    <scope>NUCLEOTIDE SEQUENCE</scope>
    <source>
        <strain evidence="5">CP</strain>
    </source>
</reference>
<dbReference type="Pfam" id="PF23628">
    <property type="entry name" value="ARM_LIN_C"/>
    <property type="match status" value="1"/>
</dbReference>
<dbReference type="AlphaFoldDB" id="A0AAV9E5G0"/>
<organism evidence="5 6">
    <name type="scientific">Acorus calamus</name>
    <name type="common">Sweet flag</name>
    <dbReference type="NCBI Taxonomy" id="4465"/>
    <lineage>
        <taxon>Eukaryota</taxon>
        <taxon>Viridiplantae</taxon>
        <taxon>Streptophyta</taxon>
        <taxon>Embryophyta</taxon>
        <taxon>Tracheophyta</taxon>
        <taxon>Spermatophyta</taxon>
        <taxon>Magnoliopsida</taxon>
        <taxon>Liliopsida</taxon>
        <taxon>Acoraceae</taxon>
        <taxon>Acorus</taxon>
    </lineage>
</organism>
<dbReference type="Pfam" id="PF23654">
    <property type="entry name" value="ARM_LIN_2nd"/>
    <property type="match status" value="1"/>
</dbReference>
<dbReference type="InterPro" id="IPR056512">
    <property type="entry name" value="LIN_N"/>
</dbReference>
<accession>A0AAV9E5G0</accession>
<dbReference type="PANTHER" id="PTHR35549:SF3">
    <property type="entry name" value="E3 UBIQUITIN-PROTEIN LIGASE LIN"/>
    <property type="match status" value="1"/>
</dbReference>
<comment type="caution">
    <text evidence="5">The sequence shown here is derived from an EMBL/GenBank/DDBJ whole genome shotgun (WGS) entry which is preliminary data.</text>
</comment>
<dbReference type="InterPro" id="IPR056514">
    <property type="entry name" value="ARM_LIN_2nd"/>
</dbReference>
<name>A0AAV9E5G0_ACOCL</name>
<dbReference type="EMBL" id="JAUJYO010000009">
    <property type="protein sequence ID" value="KAK1308462.1"/>
    <property type="molecule type" value="Genomic_DNA"/>
</dbReference>